<keyword evidence="1" id="KW-0472">Membrane</keyword>
<dbReference type="OrthoDB" id="1935191at2"/>
<keyword evidence="3" id="KW-1185">Reference proteome</keyword>
<evidence type="ECO:0000313" key="2">
    <source>
        <dbReference type="EMBL" id="KPU46053.1"/>
    </source>
</evidence>
<sequence length="327" mass="37847">MFISYRRLSYFILLTFFCLMISFFYDSVLRLSESKSPTIFTMSSIIDTYRSISIDTNGNGKKDIINIYIDNKKKEYSIEILNDDGTRHNISKSPEAKTFGHYISWWPLKVTVADINIDNMPEIIFQLSEANDSNLSYIFRWDGRRYSNVLSGSFMGIYLLDVNKDSIPEVVTEEKASGREDAYSAYTWSAENYSKVNTDLDIIPRGYDKVKVLIDMLNTSYDDKTYDLEVLRTCFTDDWLNNSKNILYLKSFAKDILSIQLQDYIGEDKVPDVKNNPKAVRWELRLIVFRKSGAEIKVENYIAEIETQVSISSGNTHKIDTIKFKGQ</sequence>
<dbReference type="InterPro" id="IPR028994">
    <property type="entry name" value="Integrin_alpha_N"/>
</dbReference>
<accession>A0A0P8Z1T1</accession>
<dbReference type="SUPFAM" id="SSF69318">
    <property type="entry name" value="Integrin alpha N-terminal domain"/>
    <property type="match status" value="1"/>
</dbReference>
<dbReference type="AlphaFoldDB" id="A0A0P8Z1T1"/>
<organism evidence="2 3">
    <name type="scientific">Oxobacter pfennigii</name>
    <dbReference type="NCBI Taxonomy" id="36849"/>
    <lineage>
        <taxon>Bacteria</taxon>
        <taxon>Bacillati</taxon>
        <taxon>Bacillota</taxon>
        <taxon>Clostridia</taxon>
        <taxon>Eubacteriales</taxon>
        <taxon>Clostridiaceae</taxon>
        <taxon>Oxobacter</taxon>
    </lineage>
</organism>
<protein>
    <submittedName>
        <fullName evidence="2">Uncharacterized protein</fullName>
    </submittedName>
</protein>
<dbReference type="RefSeq" id="WP_054873658.1">
    <property type="nucleotide sequence ID" value="NZ_LKET01000016.1"/>
</dbReference>
<proteinExistence type="predicted"/>
<comment type="caution">
    <text evidence="2">The sequence shown here is derived from an EMBL/GenBank/DDBJ whole genome shotgun (WGS) entry which is preliminary data.</text>
</comment>
<dbReference type="STRING" id="36849.OXPF_05340"/>
<keyword evidence="1" id="KW-0812">Transmembrane</keyword>
<keyword evidence="1" id="KW-1133">Transmembrane helix</keyword>
<dbReference type="Proteomes" id="UP000050326">
    <property type="component" value="Unassembled WGS sequence"/>
</dbReference>
<evidence type="ECO:0000313" key="3">
    <source>
        <dbReference type="Proteomes" id="UP000050326"/>
    </source>
</evidence>
<dbReference type="EMBL" id="LKET01000016">
    <property type="protein sequence ID" value="KPU46053.1"/>
    <property type="molecule type" value="Genomic_DNA"/>
</dbReference>
<reference evidence="2 3" key="1">
    <citation type="submission" date="2015-09" db="EMBL/GenBank/DDBJ databases">
        <title>Genome sequence of Oxobacter pfennigii DSM 3222.</title>
        <authorList>
            <person name="Poehlein A."/>
            <person name="Bengelsdorf F.R."/>
            <person name="Schiel-Bengelsdorf B."/>
            <person name="Duerre P."/>
            <person name="Daniel R."/>
        </authorList>
    </citation>
    <scope>NUCLEOTIDE SEQUENCE [LARGE SCALE GENOMIC DNA]</scope>
    <source>
        <strain evidence="2 3">DSM 3222</strain>
    </source>
</reference>
<name>A0A0P8Z1T1_9CLOT</name>
<evidence type="ECO:0000256" key="1">
    <source>
        <dbReference type="SAM" id="Phobius"/>
    </source>
</evidence>
<feature type="transmembrane region" description="Helical" evidence="1">
    <location>
        <begin position="7"/>
        <end position="25"/>
    </location>
</feature>
<gene>
    <name evidence="2" type="ORF">OXPF_05340</name>
</gene>